<reference evidence="1 2" key="1">
    <citation type="submission" date="2018-10" db="EMBL/GenBank/DDBJ databases">
        <title>Genomic Encyclopedia of Archaeal and Bacterial Type Strains, Phase II (KMG-II): from individual species to whole genera.</title>
        <authorList>
            <person name="Goeker M."/>
        </authorList>
    </citation>
    <scope>NUCLEOTIDE SEQUENCE [LARGE SCALE GENOMIC DNA]</scope>
    <source>
        <strain evidence="1 2">DSM 14954</strain>
    </source>
</reference>
<dbReference type="AlphaFoldDB" id="A0A660KY30"/>
<keyword evidence="2" id="KW-1185">Reference proteome</keyword>
<accession>A0A660KY30</accession>
<evidence type="ECO:0000313" key="1">
    <source>
        <dbReference type="EMBL" id="RKQ84916.1"/>
    </source>
</evidence>
<dbReference type="Proteomes" id="UP000278962">
    <property type="component" value="Unassembled WGS sequence"/>
</dbReference>
<organism evidence="1 2">
    <name type="scientific">Solirubrobacter pauli</name>
    <dbReference type="NCBI Taxonomy" id="166793"/>
    <lineage>
        <taxon>Bacteria</taxon>
        <taxon>Bacillati</taxon>
        <taxon>Actinomycetota</taxon>
        <taxon>Thermoleophilia</taxon>
        <taxon>Solirubrobacterales</taxon>
        <taxon>Solirubrobacteraceae</taxon>
        <taxon>Solirubrobacter</taxon>
    </lineage>
</organism>
<proteinExistence type="predicted"/>
<dbReference type="EMBL" id="RBIL01000003">
    <property type="protein sequence ID" value="RKQ84916.1"/>
    <property type="molecule type" value="Genomic_DNA"/>
</dbReference>
<dbReference type="RefSeq" id="WP_121258422.1">
    <property type="nucleotide sequence ID" value="NZ_RBIL01000003.1"/>
</dbReference>
<protein>
    <submittedName>
        <fullName evidence="1">Uncharacterized protein</fullName>
    </submittedName>
</protein>
<comment type="caution">
    <text evidence="1">The sequence shown here is derived from an EMBL/GenBank/DDBJ whole genome shotgun (WGS) entry which is preliminary data.</text>
</comment>
<evidence type="ECO:0000313" key="2">
    <source>
        <dbReference type="Proteomes" id="UP000278962"/>
    </source>
</evidence>
<name>A0A660KY30_9ACTN</name>
<gene>
    <name evidence="1" type="ORF">C8N24_6547</name>
</gene>
<dbReference type="OrthoDB" id="10015422at2"/>
<sequence>MNTTIRFANAQDQAAVERLAQLDSSVVPAAPLLLAEEGGRLIAAISARNGTAVADPFTRSADAVELLRRRARQLGAGEGRPRRALRRLTLQPR</sequence>